<name>A0A7X0RVQ9_9BACL</name>
<dbReference type="InterPro" id="IPR036390">
    <property type="entry name" value="WH_DNA-bd_sf"/>
</dbReference>
<gene>
    <name evidence="6" type="ORF">H7C19_28190</name>
</gene>
<dbReference type="Gene3D" id="1.10.10.10">
    <property type="entry name" value="Winged helix-like DNA-binding domain superfamily/Winged helix DNA-binding domain"/>
    <property type="match status" value="1"/>
</dbReference>
<dbReference type="PANTHER" id="PTHR30146:SF95">
    <property type="entry name" value="RIBOSE OPERON REPRESSOR"/>
    <property type="match status" value="1"/>
</dbReference>
<keyword evidence="7" id="KW-1185">Reference proteome</keyword>
<dbReference type="CDD" id="cd06267">
    <property type="entry name" value="PBP1_LacI_sugar_binding-like"/>
    <property type="match status" value="1"/>
</dbReference>
<dbReference type="CDD" id="cd07377">
    <property type="entry name" value="WHTH_GntR"/>
    <property type="match status" value="1"/>
</dbReference>
<accession>A0A7X0RVQ9</accession>
<dbReference type="Proteomes" id="UP000547209">
    <property type="component" value="Unassembled WGS sequence"/>
</dbReference>
<dbReference type="Gene3D" id="3.40.50.2300">
    <property type="match status" value="2"/>
</dbReference>
<evidence type="ECO:0000256" key="4">
    <source>
        <dbReference type="ARBA" id="ARBA00023163"/>
    </source>
</evidence>
<sequence>MEENQPIYKQVHQYILKQIKQNVWKPGDKIPTEKELMEQFDVSRITISTALANLSKEGWISRIQGKGSYVLDKRPDEQENTDEPADIAVPMHNVGNGGFIGVIMLSMEDYFSIRLFKGITDAIMADGDRRLVMMQSYNSPEREADAIRDMLRKGAEGLIIFPADTGSYSEEVLRLKLQRFPLVIIDRYLMGVETHYIGSDGVAGAQKAVSHLYDLGHRDIAICSDSPLSLTSVEQRIQGYMKELKERGELINPALMLTDFYVVYDEPELDLEHPLCRYIRNGMATAYITINGKLALHMIRIARQLNLEVPRDFSLVTFDNPMPSREFAFFTYIDQREYEVGKRAAGALLDLLNKQARGQPAEFVKMFIEPDLVAGESTAALGDTKRRHL</sequence>
<keyword evidence="1" id="KW-0678">Repressor</keyword>
<dbReference type="SUPFAM" id="SSF46785">
    <property type="entry name" value="Winged helix' DNA-binding domain"/>
    <property type="match status" value="1"/>
</dbReference>
<dbReference type="FunFam" id="1.10.10.10:FF:000079">
    <property type="entry name" value="GntR family transcriptional regulator"/>
    <property type="match status" value="1"/>
</dbReference>
<feature type="domain" description="HTH gntR-type" evidence="5">
    <location>
        <begin position="5"/>
        <end position="73"/>
    </location>
</feature>
<dbReference type="Pfam" id="PF00392">
    <property type="entry name" value="GntR"/>
    <property type="match status" value="1"/>
</dbReference>
<dbReference type="InterPro" id="IPR000524">
    <property type="entry name" value="Tscrpt_reg_HTH_GntR"/>
</dbReference>
<keyword evidence="4" id="KW-0804">Transcription</keyword>
<proteinExistence type="predicted"/>
<dbReference type="PROSITE" id="PS50949">
    <property type="entry name" value="HTH_GNTR"/>
    <property type="match status" value="1"/>
</dbReference>
<protein>
    <submittedName>
        <fullName evidence="6">GntR family transcriptional regulator</fullName>
    </submittedName>
</protein>
<dbReference type="GO" id="GO:0003700">
    <property type="term" value="F:DNA-binding transcription factor activity"/>
    <property type="evidence" value="ECO:0007669"/>
    <property type="project" value="InterPro"/>
</dbReference>
<dbReference type="Pfam" id="PF13377">
    <property type="entry name" value="Peripla_BP_3"/>
    <property type="match status" value="1"/>
</dbReference>
<evidence type="ECO:0000256" key="3">
    <source>
        <dbReference type="ARBA" id="ARBA00023125"/>
    </source>
</evidence>
<keyword evidence="3" id="KW-0238">DNA-binding</keyword>
<dbReference type="InterPro" id="IPR036388">
    <property type="entry name" value="WH-like_DNA-bd_sf"/>
</dbReference>
<dbReference type="EMBL" id="JACJVP010000048">
    <property type="protein sequence ID" value="MBB6674568.1"/>
    <property type="molecule type" value="Genomic_DNA"/>
</dbReference>
<dbReference type="InterPro" id="IPR046335">
    <property type="entry name" value="LacI/GalR-like_sensor"/>
</dbReference>
<comment type="caution">
    <text evidence="6">The sequence shown here is derived from an EMBL/GenBank/DDBJ whole genome shotgun (WGS) entry which is preliminary data.</text>
</comment>
<dbReference type="PRINTS" id="PR00035">
    <property type="entry name" value="HTHGNTR"/>
</dbReference>
<reference evidence="6 7" key="1">
    <citation type="submission" date="2020-08" db="EMBL/GenBank/DDBJ databases">
        <title>Cohnella phylogeny.</title>
        <authorList>
            <person name="Dunlap C."/>
        </authorList>
    </citation>
    <scope>NUCLEOTIDE SEQUENCE [LARGE SCALE GENOMIC DNA]</scope>
    <source>
        <strain evidence="6 7">DSM 28246</strain>
    </source>
</reference>
<dbReference type="RefSeq" id="WP_185672433.1">
    <property type="nucleotide sequence ID" value="NZ_JACJVP010000048.1"/>
</dbReference>
<keyword evidence="2" id="KW-0805">Transcription regulation</keyword>
<evidence type="ECO:0000256" key="2">
    <source>
        <dbReference type="ARBA" id="ARBA00023015"/>
    </source>
</evidence>
<dbReference type="AlphaFoldDB" id="A0A7X0RVQ9"/>
<dbReference type="SMART" id="SM00345">
    <property type="entry name" value="HTH_GNTR"/>
    <property type="match status" value="1"/>
</dbReference>
<dbReference type="InterPro" id="IPR028082">
    <property type="entry name" value="Peripla_BP_I"/>
</dbReference>
<dbReference type="PANTHER" id="PTHR30146">
    <property type="entry name" value="LACI-RELATED TRANSCRIPTIONAL REPRESSOR"/>
    <property type="match status" value="1"/>
</dbReference>
<dbReference type="GO" id="GO:0000976">
    <property type="term" value="F:transcription cis-regulatory region binding"/>
    <property type="evidence" value="ECO:0007669"/>
    <property type="project" value="TreeGrafter"/>
</dbReference>
<evidence type="ECO:0000313" key="6">
    <source>
        <dbReference type="EMBL" id="MBB6674568.1"/>
    </source>
</evidence>
<evidence type="ECO:0000256" key="1">
    <source>
        <dbReference type="ARBA" id="ARBA00022491"/>
    </source>
</evidence>
<evidence type="ECO:0000313" key="7">
    <source>
        <dbReference type="Proteomes" id="UP000547209"/>
    </source>
</evidence>
<dbReference type="SUPFAM" id="SSF53822">
    <property type="entry name" value="Periplasmic binding protein-like I"/>
    <property type="match status" value="1"/>
</dbReference>
<evidence type="ECO:0000259" key="5">
    <source>
        <dbReference type="PROSITE" id="PS50949"/>
    </source>
</evidence>
<organism evidence="6 7">
    <name type="scientific">Cohnella nanjingensis</name>
    <dbReference type="NCBI Taxonomy" id="1387779"/>
    <lineage>
        <taxon>Bacteria</taxon>
        <taxon>Bacillati</taxon>
        <taxon>Bacillota</taxon>
        <taxon>Bacilli</taxon>
        <taxon>Bacillales</taxon>
        <taxon>Paenibacillaceae</taxon>
        <taxon>Cohnella</taxon>
    </lineage>
</organism>